<dbReference type="Gene3D" id="2.130.10.130">
    <property type="entry name" value="Integrin alpha, N-terminal"/>
    <property type="match status" value="5"/>
</dbReference>
<evidence type="ECO:0000313" key="4">
    <source>
        <dbReference type="Proteomes" id="UP001595907"/>
    </source>
</evidence>
<dbReference type="PANTHER" id="PTHR16026:SF0">
    <property type="entry name" value="CARTILAGE ACIDIC PROTEIN 1"/>
    <property type="match status" value="1"/>
</dbReference>
<dbReference type="Proteomes" id="UP001595907">
    <property type="component" value="Unassembled WGS sequence"/>
</dbReference>
<evidence type="ECO:0000313" key="3">
    <source>
        <dbReference type="EMBL" id="MFC4262880.1"/>
    </source>
</evidence>
<comment type="caution">
    <text evidence="3">The sequence shown here is derived from an EMBL/GenBank/DDBJ whole genome shotgun (WGS) entry which is preliminary data.</text>
</comment>
<evidence type="ECO:0000259" key="2">
    <source>
        <dbReference type="Pfam" id="PF07593"/>
    </source>
</evidence>
<dbReference type="PANTHER" id="PTHR16026">
    <property type="entry name" value="CARTILAGE ACIDIC PROTEIN 1"/>
    <property type="match status" value="1"/>
</dbReference>
<protein>
    <submittedName>
        <fullName evidence="3">VCBS repeat-containing protein</fullName>
    </submittedName>
</protein>
<dbReference type="InterPro" id="IPR013517">
    <property type="entry name" value="FG-GAP"/>
</dbReference>
<reference evidence="4" key="1">
    <citation type="journal article" date="2019" name="Int. J. Syst. Evol. Microbiol.">
        <title>The Global Catalogue of Microorganisms (GCM) 10K type strain sequencing project: providing services to taxonomists for standard genome sequencing and annotation.</title>
        <authorList>
            <consortium name="The Broad Institute Genomics Platform"/>
            <consortium name="The Broad Institute Genome Sequencing Center for Infectious Disease"/>
            <person name="Wu L."/>
            <person name="Ma J."/>
        </authorList>
    </citation>
    <scope>NUCLEOTIDE SEQUENCE [LARGE SCALE GENOMIC DNA]</scope>
    <source>
        <strain evidence="4">CECT 8289</strain>
    </source>
</reference>
<organism evidence="3 4">
    <name type="scientific">Ferruginibacter yonginensis</name>
    <dbReference type="NCBI Taxonomy" id="1310416"/>
    <lineage>
        <taxon>Bacteria</taxon>
        <taxon>Pseudomonadati</taxon>
        <taxon>Bacteroidota</taxon>
        <taxon>Chitinophagia</taxon>
        <taxon>Chitinophagales</taxon>
        <taxon>Chitinophagaceae</taxon>
        <taxon>Ferruginibacter</taxon>
    </lineage>
</organism>
<keyword evidence="1" id="KW-0732">Signal</keyword>
<dbReference type="Pfam" id="PF13517">
    <property type="entry name" value="FG-GAP_3"/>
    <property type="match status" value="4"/>
</dbReference>
<dbReference type="PROSITE" id="PS51257">
    <property type="entry name" value="PROKAR_LIPOPROTEIN"/>
    <property type="match status" value="1"/>
</dbReference>
<dbReference type="RefSeq" id="WP_379708771.1">
    <property type="nucleotide sequence ID" value="NZ_JBHSCZ010000002.1"/>
</dbReference>
<dbReference type="Pfam" id="PF07593">
    <property type="entry name" value="UnbV_ASPIC"/>
    <property type="match status" value="1"/>
</dbReference>
<gene>
    <name evidence="3" type="ORF">ACFOWM_08335</name>
</gene>
<dbReference type="EMBL" id="JBHSCZ010000002">
    <property type="protein sequence ID" value="MFC4262880.1"/>
    <property type="molecule type" value="Genomic_DNA"/>
</dbReference>
<keyword evidence="4" id="KW-1185">Reference proteome</keyword>
<accession>A0ABV8QRJ9</accession>
<dbReference type="InterPro" id="IPR028994">
    <property type="entry name" value="Integrin_alpha_N"/>
</dbReference>
<proteinExistence type="predicted"/>
<evidence type="ECO:0000256" key="1">
    <source>
        <dbReference type="ARBA" id="ARBA00022729"/>
    </source>
</evidence>
<dbReference type="InterPro" id="IPR027039">
    <property type="entry name" value="Crtac1"/>
</dbReference>
<dbReference type="SUPFAM" id="SSF69318">
    <property type="entry name" value="Integrin alpha N-terminal domain"/>
    <property type="match status" value="3"/>
</dbReference>
<sequence length="1115" mass="125547">MKKNCLQQTYLGFTAFIILVWFTLLSSCSSNQQQPLFELRQGSETGLNFVNKLTATPSFNMFKYMYFYNGAGVGAGDFNNDGKIDVFFASNQQQNKLYLNKGNLHFEDVTVAAKIPTNGGWSTGVSVIDINNDGLLDIYVCKVGNFDALQSHNEFLICKGIDANGVPFYEDEALQRNVAFSAFGTQTSFIDYDNDGDLDMYLMNHSLRYNGTFNARNTYYNTTDSLSADYLLQNNNGVFTDVSKQAGITGYIIGYGLGICISDIDMDGYQDIYIGNDFHENDYLYINQKNGTFKEVIQNCIMHTSQFSMGVDIADANNDGYPEIITMDMMPSDPYILKRSLDEDAYDLFQFKRSYGYMPQFAKNALQYNRGNGMFSEVGMYSKVFATDWSWAALFTDFDNDGWKDLFISNGIPKRLNDIDYVNYVSDAAFQDKIRSNNMGEKDMALIDKFPQIKLPNRFYLNKKNLQFEDVDALIKNNTATYSNGAAYADFDNDGDIDIVVNNIDDAAMLYQNKTNDHATNHWLSIQLRGDSNNYNAIGTKVLVYSQQQLQTYETTPVRGFQSAMQVPVHIGLGSITPDSVLIVWPNHTYQKINNATDTTITITYKKGLPVFNYQQLKQPLLSNKIVDITNATQLRYVHEENPFNEFNREQLMPHMVSREGPALAIGDYNGDGLEDVFIGAAKAKKAGIFLQTITGTFKQDKQPNIENDSTYEDVAAQWVDVNNDRSLDLVVASGGNEYYGNSEFLLPRVYINDGKGHLTKNPTAFDNAIMLTASCVTTLDINNDGFVDLFFGGRAVPWQYGVVPSSYLLLNDGKGNFKNVIKNVAPYLSDVGFVTSAITNDIDKNGLQDLVLTLEWGGIIAFTQNQQHQFTAKWLTQNKGWWNFIKAVDVDGDGDDDFVAGNLGLNNRLYASPSTPVNMYYNDFDGNGKKEQIVTYFLQNKQIPFANKDELQKQLPSFKKQYLYAADFAKANLFDLFPKASFDNALKYEANNFSNVVLINQGNGKFDVKPLPWQAQLAPYRDAAIVDANNDHLPDIFLIGNYYHNNIQMGMHDADYGSLLINQGKGNFKYETLNGVVLKGESRHIAPITIQHKQAYIIAKNNDSALVLQFQQYH</sequence>
<dbReference type="InterPro" id="IPR011519">
    <property type="entry name" value="UnbV_ASPIC"/>
</dbReference>
<name>A0ABV8QRJ9_9BACT</name>
<feature type="domain" description="ASPIC/UnbV" evidence="2">
    <location>
        <begin position="537"/>
        <end position="596"/>
    </location>
</feature>